<accession>A0A1T4N6Q2</accession>
<comment type="subcellular location">
    <subcellularLocation>
        <location evidence="7">Cytoplasm</location>
    </subcellularLocation>
</comment>
<evidence type="ECO:0000256" key="4">
    <source>
        <dbReference type="ARBA" id="ARBA00023270"/>
    </source>
</evidence>
<reference evidence="9" key="1">
    <citation type="submission" date="2017-02" db="EMBL/GenBank/DDBJ databases">
        <authorList>
            <person name="Varghese N."/>
            <person name="Submissions S."/>
        </authorList>
    </citation>
    <scope>NUCLEOTIDE SEQUENCE [LARGE SCALE GENOMIC DNA]</scope>
    <source>
        <strain evidence="9">ATCC 25662</strain>
    </source>
</reference>
<evidence type="ECO:0000313" key="9">
    <source>
        <dbReference type="Proteomes" id="UP000243297"/>
    </source>
</evidence>
<keyword evidence="9" id="KW-1185">Reference proteome</keyword>
<comment type="catalytic activity">
    <reaction evidence="5 7">
        <text>2-deoxy-D-ribose 5-phosphate = D-glyceraldehyde 3-phosphate + acetaldehyde</text>
        <dbReference type="Rhea" id="RHEA:12821"/>
        <dbReference type="ChEBI" id="CHEBI:15343"/>
        <dbReference type="ChEBI" id="CHEBI:59776"/>
        <dbReference type="ChEBI" id="CHEBI:62877"/>
        <dbReference type="EC" id="4.1.2.4"/>
    </reaction>
</comment>
<dbReference type="NCBIfam" id="TIGR00126">
    <property type="entry name" value="deoC"/>
    <property type="match status" value="1"/>
</dbReference>
<keyword evidence="4 7" id="KW-0704">Schiff base</keyword>
<dbReference type="Gene3D" id="3.20.20.70">
    <property type="entry name" value="Aldolase class I"/>
    <property type="match status" value="1"/>
</dbReference>
<keyword evidence="2 7" id="KW-0963">Cytoplasm</keyword>
<dbReference type="FunFam" id="3.20.20.70:FF:000044">
    <property type="entry name" value="Deoxyribose-phosphate aldolase"/>
    <property type="match status" value="1"/>
</dbReference>
<dbReference type="OrthoDB" id="9778711at2"/>
<feature type="active site" description="Schiff-base intermediate with acetaldehyde" evidence="7">
    <location>
        <position position="151"/>
    </location>
</feature>
<dbReference type="InterPro" id="IPR002915">
    <property type="entry name" value="DeoC/FbaB/LacD_aldolase"/>
</dbReference>
<evidence type="ECO:0000256" key="3">
    <source>
        <dbReference type="ARBA" id="ARBA00023239"/>
    </source>
</evidence>
<dbReference type="GO" id="GO:0009264">
    <property type="term" value="P:deoxyribonucleotide catabolic process"/>
    <property type="evidence" value="ECO:0007669"/>
    <property type="project" value="UniProtKB-UniRule"/>
</dbReference>
<dbReference type="HAMAP" id="MF_00114">
    <property type="entry name" value="DeoC_type1"/>
    <property type="match status" value="1"/>
</dbReference>
<evidence type="ECO:0000256" key="1">
    <source>
        <dbReference type="ARBA" id="ARBA00010936"/>
    </source>
</evidence>
<evidence type="ECO:0000256" key="6">
    <source>
        <dbReference type="ARBA" id="ARBA00056337"/>
    </source>
</evidence>
<dbReference type="Proteomes" id="UP000243297">
    <property type="component" value="Unassembled WGS sequence"/>
</dbReference>
<dbReference type="PANTHER" id="PTHR10889:SF1">
    <property type="entry name" value="DEOXYRIBOSE-PHOSPHATE ALDOLASE"/>
    <property type="match status" value="1"/>
</dbReference>
<proteinExistence type="inferred from homology"/>
<evidence type="ECO:0000313" key="8">
    <source>
        <dbReference type="EMBL" id="SJZ75000.1"/>
    </source>
</evidence>
<dbReference type="PANTHER" id="PTHR10889">
    <property type="entry name" value="DEOXYRIBOSE-PHOSPHATE ALDOLASE"/>
    <property type="match status" value="1"/>
</dbReference>
<dbReference type="Pfam" id="PF01791">
    <property type="entry name" value="DeoC"/>
    <property type="match status" value="1"/>
</dbReference>
<dbReference type="PIRSF" id="PIRSF001357">
    <property type="entry name" value="DeoC"/>
    <property type="match status" value="1"/>
</dbReference>
<dbReference type="InterPro" id="IPR011343">
    <property type="entry name" value="DeoC"/>
</dbReference>
<dbReference type="GO" id="GO:0005737">
    <property type="term" value="C:cytoplasm"/>
    <property type="evidence" value="ECO:0007669"/>
    <property type="project" value="UniProtKB-SubCell"/>
</dbReference>
<dbReference type="GO" id="GO:0016052">
    <property type="term" value="P:carbohydrate catabolic process"/>
    <property type="evidence" value="ECO:0007669"/>
    <property type="project" value="TreeGrafter"/>
</dbReference>
<dbReference type="AlphaFoldDB" id="A0A1T4N6Q2"/>
<organism evidence="8 9">
    <name type="scientific">Anaerorhabdus furcosa</name>
    <dbReference type="NCBI Taxonomy" id="118967"/>
    <lineage>
        <taxon>Bacteria</taxon>
        <taxon>Bacillati</taxon>
        <taxon>Bacillota</taxon>
        <taxon>Erysipelotrichia</taxon>
        <taxon>Erysipelotrichales</taxon>
        <taxon>Erysipelotrichaceae</taxon>
        <taxon>Anaerorhabdus</taxon>
    </lineage>
</organism>
<dbReference type="GO" id="GO:0004139">
    <property type="term" value="F:deoxyribose-phosphate aldolase activity"/>
    <property type="evidence" value="ECO:0007669"/>
    <property type="project" value="UniProtKB-UniRule"/>
</dbReference>
<dbReference type="EC" id="4.1.2.4" evidence="7"/>
<dbReference type="InterPro" id="IPR028581">
    <property type="entry name" value="DeoC_typeI"/>
</dbReference>
<feature type="active site" description="Proton donor/acceptor" evidence="7">
    <location>
        <position position="180"/>
    </location>
</feature>
<dbReference type="GO" id="GO:0006018">
    <property type="term" value="P:2-deoxyribose 1-phosphate catabolic process"/>
    <property type="evidence" value="ECO:0007669"/>
    <property type="project" value="UniProtKB-UniRule"/>
</dbReference>
<dbReference type="STRING" id="118967.SAMN02745191_1509"/>
<protein>
    <recommendedName>
        <fullName evidence="7">Deoxyribose-phosphate aldolase</fullName>
        <shortName evidence="7">DERA</shortName>
        <ecNumber evidence="7">4.1.2.4</ecNumber>
    </recommendedName>
    <alternativeName>
        <fullName evidence="7">2-deoxy-D-ribose 5-phosphate aldolase</fullName>
    </alternativeName>
    <alternativeName>
        <fullName evidence="7">Phosphodeoxyriboaldolase</fullName>
        <shortName evidence="7">Deoxyriboaldolase</shortName>
    </alternativeName>
</protein>
<dbReference type="RefSeq" id="WP_078711910.1">
    <property type="nucleotide sequence ID" value="NZ_FUWY01000004.1"/>
</dbReference>
<dbReference type="EMBL" id="FUWY01000004">
    <property type="protein sequence ID" value="SJZ75000.1"/>
    <property type="molecule type" value="Genomic_DNA"/>
</dbReference>
<comment type="similarity">
    <text evidence="1 7">Belongs to the DeoC/FbaB aldolase family. DeoC type 1 subfamily.</text>
</comment>
<dbReference type="SUPFAM" id="SSF51569">
    <property type="entry name" value="Aldolase"/>
    <property type="match status" value="1"/>
</dbReference>
<dbReference type="CDD" id="cd00959">
    <property type="entry name" value="DeoC"/>
    <property type="match status" value="1"/>
</dbReference>
<sequence>MKLNKTIDHTLLKQNSTEAQLIQLCKEAKEFDFATVCVNPCWIELCKKELEGTDVGVCTVIGFPLGAMTSASKVFEAKNAIEMGADEVDMVLNIGALKDNKMDYVINEIKAIKEAVGTHCLKVIIETCLLTDEEKVRACKAVVEAGADFVKTSTGFSTSGATIEDVKLMKETVKNACKVKAAGGVRSHDDLLKMIEVGADRIGTSSGVSLLQGEKVQNNTY</sequence>
<feature type="active site" description="Proton donor/acceptor" evidence="7">
    <location>
        <position position="89"/>
    </location>
</feature>
<keyword evidence="3 7" id="KW-0456">Lyase</keyword>
<name>A0A1T4N6Q2_9FIRM</name>
<evidence type="ECO:0000256" key="2">
    <source>
        <dbReference type="ARBA" id="ARBA00022490"/>
    </source>
</evidence>
<gene>
    <name evidence="7" type="primary">deoC</name>
    <name evidence="8" type="ORF">SAMN02745191_1509</name>
</gene>
<dbReference type="SMART" id="SM01133">
    <property type="entry name" value="DeoC"/>
    <property type="match status" value="1"/>
</dbReference>
<dbReference type="UniPathway" id="UPA00002">
    <property type="reaction ID" value="UER00468"/>
</dbReference>
<evidence type="ECO:0000256" key="5">
    <source>
        <dbReference type="ARBA" id="ARBA00048791"/>
    </source>
</evidence>
<evidence type="ECO:0000256" key="7">
    <source>
        <dbReference type="HAMAP-Rule" id="MF_00114"/>
    </source>
</evidence>
<dbReference type="InterPro" id="IPR013785">
    <property type="entry name" value="Aldolase_TIM"/>
</dbReference>
<comment type="function">
    <text evidence="6 7">Catalyzes a reversible aldol reaction between acetaldehyde and D-glyceraldehyde 3-phosphate to generate 2-deoxy-D-ribose 5-phosphate.</text>
</comment>
<comment type="pathway">
    <text evidence="7">Carbohydrate degradation; 2-deoxy-D-ribose 1-phosphate degradation; D-glyceraldehyde 3-phosphate and acetaldehyde from 2-deoxy-alpha-D-ribose 1-phosphate: step 2/2.</text>
</comment>